<keyword evidence="2" id="KW-1185">Reference proteome</keyword>
<evidence type="ECO:0000313" key="1">
    <source>
        <dbReference type="EMBL" id="GGM25821.1"/>
    </source>
</evidence>
<proteinExistence type="predicted"/>
<gene>
    <name evidence="1" type="ORF">GCM10009425_40680</name>
</gene>
<accession>A0ABQ2H2L6</accession>
<dbReference type="Proteomes" id="UP000616499">
    <property type="component" value="Unassembled WGS sequence"/>
</dbReference>
<comment type="caution">
    <text evidence="1">The sequence shown here is derived from an EMBL/GenBank/DDBJ whole genome shotgun (WGS) entry which is preliminary data.</text>
</comment>
<protein>
    <submittedName>
        <fullName evidence="1">Uncharacterized protein</fullName>
    </submittedName>
</protein>
<dbReference type="RefSeq" id="WP_188867960.1">
    <property type="nucleotide sequence ID" value="NZ_BMNW01000011.1"/>
</dbReference>
<reference evidence="2" key="1">
    <citation type="journal article" date="2019" name="Int. J. Syst. Evol. Microbiol.">
        <title>The Global Catalogue of Microorganisms (GCM) 10K type strain sequencing project: providing services to taxonomists for standard genome sequencing and annotation.</title>
        <authorList>
            <consortium name="The Broad Institute Genomics Platform"/>
            <consortium name="The Broad Institute Genome Sequencing Center for Infectious Disease"/>
            <person name="Wu L."/>
            <person name="Ma J."/>
        </authorList>
    </citation>
    <scope>NUCLEOTIDE SEQUENCE [LARGE SCALE GENOMIC DNA]</scope>
    <source>
        <strain evidence="2">JCM 13501</strain>
    </source>
</reference>
<dbReference type="EMBL" id="BMNW01000011">
    <property type="protein sequence ID" value="GGM25821.1"/>
    <property type="molecule type" value="Genomic_DNA"/>
</dbReference>
<evidence type="ECO:0000313" key="2">
    <source>
        <dbReference type="Proteomes" id="UP000616499"/>
    </source>
</evidence>
<name>A0ABQ2H2L6_9PSED</name>
<organism evidence="1 2">
    <name type="scientific">Pseudomonas asuensis</name>
    <dbReference type="NCBI Taxonomy" id="1825787"/>
    <lineage>
        <taxon>Bacteria</taxon>
        <taxon>Pseudomonadati</taxon>
        <taxon>Pseudomonadota</taxon>
        <taxon>Gammaproteobacteria</taxon>
        <taxon>Pseudomonadales</taxon>
        <taxon>Pseudomonadaceae</taxon>
        <taxon>Pseudomonas</taxon>
    </lineage>
</organism>
<sequence>MNQKDFFFGQFYERDATKETAVILSDVIRKGHLVGSAHLTGQIRRLLNEQKGIVLTDGSSSPPFDDFINLLEHDQIGYIRISNRTDVNPNLKATLECTLLFVEGPLPVIAHWTAYKELRAWEIVRTLLIPLRRSGLINRTVYMDGNDEKTMPADTADQVKLLFRLTGHSFDPVIHGQMDEYVSQIEAPPKSSFF</sequence>